<dbReference type="AlphaFoldDB" id="A0A4P2Q372"/>
<evidence type="ECO:0000313" key="6">
    <source>
        <dbReference type="Proteomes" id="UP000295781"/>
    </source>
</evidence>
<feature type="domain" description="PAC" evidence="3">
    <location>
        <begin position="193"/>
        <end position="244"/>
    </location>
</feature>
<dbReference type="InterPro" id="IPR013656">
    <property type="entry name" value="PAS_4"/>
</dbReference>
<dbReference type="SUPFAM" id="SSF55785">
    <property type="entry name" value="PYP-like sensor domain (PAS domain)"/>
    <property type="match status" value="2"/>
</dbReference>
<dbReference type="InterPro" id="IPR002645">
    <property type="entry name" value="STAS_dom"/>
</dbReference>
<organism evidence="5 6">
    <name type="scientific">Sorangium cellulosum</name>
    <name type="common">Polyangium cellulosum</name>
    <dbReference type="NCBI Taxonomy" id="56"/>
    <lineage>
        <taxon>Bacteria</taxon>
        <taxon>Pseudomonadati</taxon>
        <taxon>Myxococcota</taxon>
        <taxon>Polyangia</taxon>
        <taxon>Polyangiales</taxon>
        <taxon>Polyangiaceae</taxon>
        <taxon>Sorangium</taxon>
    </lineage>
</organism>
<dbReference type="Gene3D" id="3.30.450.20">
    <property type="entry name" value="PAS domain"/>
    <property type="match status" value="1"/>
</dbReference>
<gene>
    <name evidence="5" type="primary">rsbV</name>
    <name evidence="5" type="ORF">SOCEGT47_041080</name>
</gene>
<dbReference type="RefSeq" id="WP_129348846.1">
    <property type="nucleotide sequence ID" value="NZ_CP012670.1"/>
</dbReference>
<proteinExistence type="predicted"/>
<dbReference type="Gene3D" id="3.30.750.24">
    <property type="entry name" value="STAS domain"/>
    <property type="match status" value="1"/>
</dbReference>
<dbReference type="Pfam" id="PF01740">
    <property type="entry name" value="STAS"/>
    <property type="match status" value="1"/>
</dbReference>
<reference evidence="5 6" key="1">
    <citation type="submission" date="2015-09" db="EMBL/GenBank/DDBJ databases">
        <title>Sorangium comparison.</title>
        <authorList>
            <person name="Zaburannyi N."/>
            <person name="Bunk B."/>
            <person name="Overmann J."/>
            <person name="Mueller R."/>
        </authorList>
    </citation>
    <scope>NUCLEOTIDE SEQUENCE [LARGE SCALE GENOMIC DNA]</scope>
    <source>
        <strain evidence="5 6">So ceGT47</strain>
    </source>
</reference>
<dbReference type="InterPro" id="IPR035965">
    <property type="entry name" value="PAS-like_dom_sf"/>
</dbReference>
<dbReference type="PROSITE" id="PS50801">
    <property type="entry name" value="STAS"/>
    <property type="match status" value="1"/>
</dbReference>
<dbReference type="PANTHER" id="PTHR33745">
    <property type="entry name" value="RSBT ANTAGONIST PROTEIN RSBS-RELATED"/>
    <property type="match status" value="1"/>
</dbReference>
<dbReference type="InterPro" id="IPR000014">
    <property type="entry name" value="PAS"/>
</dbReference>
<evidence type="ECO:0000256" key="1">
    <source>
        <dbReference type="ARBA" id="ARBA00022553"/>
    </source>
</evidence>
<feature type="domain" description="PAS" evidence="2">
    <location>
        <begin position="130"/>
        <end position="185"/>
    </location>
</feature>
<evidence type="ECO:0000313" key="5">
    <source>
        <dbReference type="EMBL" id="AUX23581.1"/>
    </source>
</evidence>
<dbReference type="CDD" id="cd07041">
    <property type="entry name" value="STAS_RsbR_RsbS_like"/>
    <property type="match status" value="1"/>
</dbReference>
<dbReference type="PANTHER" id="PTHR33745:SF3">
    <property type="entry name" value="RSBT CO-ANTAGONIST PROTEIN RSBRC"/>
    <property type="match status" value="1"/>
</dbReference>
<sequence>MANANGTLVSLDDLVAHSTEMLFVAGVDGALLRWSDLLRRTVGPLLARGTPLSELFHPEDRGALTTRWAEVRASATPIQIRGRILSVGRGYRPVACVVRGASADGLVHGSFRELPPDDGALDELLRLRERERILGALVETLPVVVWVIDPRGVFTYHEGNGMKVSGQTPGQLIGQNIFDLYGDESGALRRAMMGHPGRALSEAHGHAWETWVVPVHDTTGQVQSVIGFSLDVTQERQAQQVLQMKLDVIEAQQRVIRELTAPIIEVWDGVLALPMIGVVDSARTAEAMECLLEAISSRSARFAVLDLTGVQMVDTKVADHLIRLVRAIQLLGAEGIICGIRPTVAQTVVELGLDLSAIVTKANLRAGLMYCMQRLRAPAPRATH</sequence>
<dbReference type="CDD" id="cd00130">
    <property type="entry name" value="PAS"/>
    <property type="match status" value="2"/>
</dbReference>
<name>A0A4P2Q372_SORCE</name>
<keyword evidence="1" id="KW-0597">Phosphoprotein</keyword>
<dbReference type="SUPFAM" id="SSF52091">
    <property type="entry name" value="SpoIIaa-like"/>
    <property type="match status" value="1"/>
</dbReference>
<dbReference type="OrthoDB" id="5493903at2"/>
<evidence type="ECO:0000259" key="3">
    <source>
        <dbReference type="PROSITE" id="PS50113"/>
    </source>
</evidence>
<feature type="domain" description="STAS" evidence="4">
    <location>
        <begin position="260"/>
        <end position="375"/>
    </location>
</feature>
<dbReference type="EMBL" id="CP012670">
    <property type="protein sequence ID" value="AUX23581.1"/>
    <property type="molecule type" value="Genomic_DNA"/>
</dbReference>
<dbReference type="SMART" id="SM00091">
    <property type="entry name" value="PAS"/>
    <property type="match status" value="2"/>
</dbReference>
<dbReference type="InterPro" id="IPR036513">
    <property type="entry name" value="STAS_dom_sf"/>
</dbReference>
<evidence type="ECO:0000259" key="2">
    <source>
        <dbReference type="PROSITE" id="PS50112"/>
    </source>
</evidence>
<protein>
    <submittedName>
        <fullName evidence="5">Anti-anti-sigma factor</fullName>
    </submittedName>
</protein>
<accession>A0A4P2Q372</accession>
<dbReference type="InterPro" id="IPR000700">
    <property type="entry name" value="PAS-assoc_C"/>
</dbReference>
<dbReference type="PROSITE" id="PS50113">
    <property type="entry name" value="PAC"/>
    <property type="match status" value="1"/>
</dbReference>
<dbReference type="InterPro" id="IPR051932">
    <property type="entry name" value="Bact_StressResp_Reg"/>
</dbReference>
<dbReference type="Proteomes" id="UP000295781">
    <property type="component" value="Chromosome"/>
</dbReference>
<dbReference type="PROSITE" id="PS50112">
    <property type="entry name" value="PAS"/>
    <property type="match status" value="1"/>
</dbReference>
<dbReference type="NCBIfam" id="TIGR00229">
    <property type="entry name" value="sensory_box"/>
    <property type="match status" value="1"/>
</dbReference>
<evidence type="ECO:0000259" key="4">
    <source>
        <dbReference type="PROSITE" id="PS50801"/>
    </source>
</evidence>
<dbReference type="Pfam" id="PF08448">
    <property type="entry name" value="PAS_4"/>
    <property type="match status" value="1"/>
</dbReference>